<proteinExistence type="inferred from homology"/>
<dbReference type="InterPro" id="IPR000688">
    <property type="entry name" value="HypA/HybF"/>
</dbReference>
<keyword evidence="3 5" id="KW-0479">Metal-binding</keyword>
<organism evidence="6 7">
    <name type="scientific">Propionispira arboris</name>
    <dbReference type="NCBI Taxonomy" id="84035"/>
    <lineage>
        <taxon>Bacteria</taxon>
        <taxon>Bacillati</taxon>
        <taxon>Bacillota</taxon>
        <taxon>Negativicutes</taxon>
        <taxon>Selenomonadales</taxon>
        <taxon>Selenomonadaceae</taxon>
        <taxon>Propionispira</taxon>
    </lineage>
</organism>
<dbReference type="Gene3D" id="3.30.2320.80">
    <property type="match status" value="1"/>
</dbReference>
<feature type="binding site" evidence="5">
    <location>
        <position position="92"/>
    </location>
    <ligand>
        <name>Zn(2+)</name>
        <dbReference type="ChEBI" id="CHEBI:29105"/>
    </ligand>
</feature>
<keyword evidence="7" id="KW-1185">Reference proteome</keyword>
<evidence type="ECO:0000256" key="2">
    <source>
        <dbReference type="ARBA" id="ARBA00022596"/>
    </source>
</evidence>
<dbReference type="EMBL" id="FNZK01000005">
    <property type="protein sequence ID" value="SEJ28334.1"/>
    <property type="molecule type" value="Genomic_DNA"/>
</dbReference>
<evidence type="ECO:0000313" key="7">
    <source>
        <dbReference type="Proteomes" id="UP000199662"/>
    </source>
</evidence>
<dbReference type="Proteomes" id="UP000199662">
    <property type="component" value="Unassembled WGS sequence"/>
</dbReference>
<protein>
    <recommendedName>
        <fullName evidence="5">Hydrogenase maturation factor HypA</fullName>
    </recommendedName>
</protein>
<accession>A0A1H6XLA6</accession>
<dbReference type="AlphaFoldDB" id="A0A1H6XLA6"/>
<dbReference type="Pfam" id="PF01155">
    <property type="entry name" value="HypA"/>
    <property type="match status" value="1"/>
</dbReference>
<dbReference type="PROSITE" id="PS01249">
    <property type="entry name" value="HYPA"/>
    <property type="match status" value="1"/>
</dbReference>
<keyword evidence="4 5" id="KW-0862">Zinc</keyword>
<comment type="similarity">
    <text evidence="1 5">Belongs to the HypA/HybF family.</text>
</comment>
<evidence type="ECO:0000256" key="3">
    <source>
        <dbReference type="ARBA" id="ARBA00022723"/>
    </source>
</evidence>
<dbReference type="STRING" id="84035.SAMN05660742_105121"/>
<dbReference type="PANTHER" id="PTHR34535:SF3">
    <property type="entry name" value="HYDROGENASE MATURATION FACTOR HYPA"/>
    <property type="match status" value="1"/>
</dbReference>
<evidence type="ECO:0000256" key="5">
    <source>
        <dbReference type="HAMAP-Rule" id="MF_00213"/>
    </source>
</evidence>
<dbReference type="InterPro" id="IPR020538">
    <property type="entry name" value="Hydgase_Ni_incorp_HypA/HybF_CS"/>
</dbReference>
<evidence type="ECO:0000256" key="1">
    <source>
        <dbReference type="ARBA" id="ARBA00010748"/>
    </source>
</evidence>
<feature type="binding site" evidence="5">
    <location>
        <position position="76"/>
    </location>
    <ligand>
        <name>Zn(2+)</name>
        <dbReference type="ChEBI" id="CHEBI:29105"/>
    </ligand>
</feature>
<dbReference type="NCBIfam" id="TIGR00100">
    <property type="entry name" value="hypA"/>
    <property type="match status" value="1"/>
</dbReference>
<keyword evidence="2 5" id="KW-0533">Nickel</keyword>
<dbReference type="PIRSF" id="PIRSF004761">
    <property type="entry name" value="Hydrgn_mat_HypA"/>
    <property type="match status" value="1"/>
</dbReference>
<gene>
    <name evidence="5" type="primary">hypA</name>
    <name evidence="6" type="ORF">SAMN05660742_105121</name>
</gene>
<evidence type="ECO:0000313" key="6">
    <source>
        <dbReference type="EMBL" id="SEJ28334.1"/>
    </source>
</evidence>
<dbReference type="PANTHER" id="PTHR34535">
    <property type="entry name" value="HYDROGENASE MATURATION FACTOR HYPA"/>
    <property type="match status" value="1"/>
</dbReference>
<dbReference type="GO" id="GO:0051604">
    <property type="term" value="P:protein maturation"/>
    <property type="evidence" value="ECO:0007669"/>
    <property type="project" value="InterPro"/>
</dbReference>
<evidence type="ECO:0000256" key="4">
    <source>
        <dbReference type="ARBA" id="ARBA00022833"/>
    </source>
</evidence>
<dbReference type="GO" id="GO:0008270">
    <property type="term" value="F:zinc ion binding"/>
    <property type="evidence" value="ECO:0007669"/>
    <property type="project" value="UniProtKB-UniRule"/>
</dbReference>
<sequence>MHELAMVRGIYNVINEQIKEHDVKRVLQIRVVVGALTGVEDTTMKLCFEMYVQRTPLKGAELVIKRVPVKVRCRVCGNEYETGIPFSDCTVCGNKKMQILSGSELYIESLEVE</sequence>
<dbReference type="RefSeq" id="WP_091830301.1">
    <property type="nucleotide sequence ID" value="NZ_FNZK01000005.1"/>
</dbReference>
<reference evidence="6 7" key="1">
    <citation type="submission" date="2016-10" db="EMBL/GenBank/DDBJ databases">
        <authorList>
            <person name="de Groot N.N."/>
        </authorList>
    </citation>
    <scope>NUCLEOTIDE SEQUENCE [LARGE SCALE GENOMIC DNA]</scope>
    <source>
        <strain evidence="6 7">DSM 2179</strain>
    </source>
</reference>
<name>A0A1H6XLA6_9FIRM</name>
<comment type="function">
    <text evidence="5">Involved in the maturation of [NiFe] hydrogenases. Required for nickel insertion into the metal center of the hydrogenase.</text>
</comment>
<dbReference type="GO" id="GO:0016151">
    <property type="term" value="F:nickel cation binding"/>
    <property type="evidence" value="ECO:0007669"/>
    <property type="project" value="UniProtKB-UniRule"/>
</dbReference>
<feature type="binding site" evidence="5">
    <location>
        <position position="73"/>
    </location>
    <ligand>
        <name>Zn(2+)</name>
        <dbReference type="ChEBI" id="CHEBI:29105"/>
    </ligand>
</feature>
<feature type="binding site" evidence="5">
    <location>
        <position position="2"/>
    </location>
    <ligand>
        <name>Ni(2+)</name>
        <dbReference type="ChEBI" id="CHEBI:49786"/>
    </ligand>
</feature>
<feature type="binding site" evidence="5">
    <location>
        <position position="89"/>
    </location>
    <ligand>
        <name>Zn(2+)</name>
        <dbReference type="ChEBI" id="CHEBI:29105"/>
    </ligand>
</feature>
<dbReference type="HAMAP" id="MF_00213">
    <property type="entry name" value="HypA_HybF"/>
    <property type="match status" value="1"/>
</dbReference>